<name>A0ABR2WW02_9FUNG</name>
<organism evidence="1 2">
    <name type="scientific">Basidiobolus ranarum</name>
    <dbReference type="NCBI Taxonomy" id="34480"/>
    <lineage>
        <taxon>Eukaryota</taxon>
        <taxon>Fungi</taxon>
        <taxon>Fungi incertae sedis</taxon>
        <taxon>Zoopagomycota</taxon>
        <taxon>Entomophthoromycotina</taxon>
        <taxon>Basidiobolomycetes</taxon>
        <taxon>Basidiobolales</taxon>
        <taxon>Basidiobolaceae</taxon>
        <taxon>Basidiobolus</taxon>
    </lineage>
</organism>
<evidence type="ECO:0000313" key="1">
    <source>
        <dbReference type="EMBL" id="KAK9765663.1"/>
    </source>
</evidence>
<accession>A0ABR2WW02</accession>
<proteinExistence type="predicted"/>
<dbReference type="EMBL" id="JASJQH010000240">
    <property type="protein sequence ID" value="KAK9765663.1"/>
    <property type="molecule type" value="Genomic_DNA"/>
</dbReference>
<reference evidence="1 2" key="1">
    <citation type="submission" date="2023-04" db="EMBL/GenBank/DDBJ databases">
        <title>Genome of Basidiobolus ranarum AG-B5.</title>
        <authorList>
            <person name="Stajich J.E."/>
            <person name="Carter-House D."/>
            <person name="Gryganskyi A."/>
        </authorList>
    </citation>
    <scope>NUCLEOTIDE SEQUENCE [LARGE SCALE GENOMIC DNA]</scope>
    <source>
        <strain evidence="1 2">AG-B5</strain>
    </source>
</reference>
<gene>
    <name evidence="1" type="ORF">K7432_005831</name>
</gene>
<keyword evidence="2" id="KW-1185">Reference proteome</keyword>
<dbReference type="Proteomes" id="UP001479436">
    <property type="component" value="Unassembled WGS sequence"/>
</dbReference>
<comment type="caution">
    <text evidence="1">The sequence shown here is derived from an EMBL/GenBank/DDBJ whole genome shotgun (WGS) entry which is preliminary data.</text>
</comment>
<protein>
    <recommendedName>
        <fullName evidence="3">Cleavage/polyadenylation specificity factor A subunit C-terminal domain-containing protein</fullName>
    </recommendedName>
</protein>
<sequence>MLHPTYPFSQSEKIPIYLIIEECVVKITHQKNDLTLSKGRIASIEKQDSVDLEFLPCLLVQNINRIITAKILSDVSSGSEFVYILGTQMNSDVENLLVLLKINLLDTEVTYEMYTKNILEGNLAIQEIALIHGPIVSLFRAKEPLSNIDTFGEIQQGIDIEIWKISRLENTLFPNFSIQSSRIFGIGNLYEGIVIVHSVRNHAEESEIRIGYADISGKEATLRRLDFTVNLPNYLVNIISTIQIESIDLESIEDSLLYGTEYELDSVWIGTKSGEIISIKFNKVDQVLQVNRIPRRIEFVCLDSEGLDLIVASDTDTYLLVQGRSILNKFSTKAILIVHSGFDNLYYLTDTEDQFKLLKNNDELKNSTDHEDDENLTAVYHSLTARMLNGAASLRECERLLNQKAALLDKSAKLIEEYSKKINLREMDEAQPLILKKIISDGSMVPLLPTQPLEPVEKVHTDLNNMEHIEKLNNLEYIDILDSNIVQNDLLAQLNVTIRNISSESIYSPHVVPVISSCSNISMLNSTILSSPTELVANETTTLSAIIEIPMEMMDVMREITGMVQWRKRDARTHTNEPNQTQPIYNIRTIDRFFEGGLPSILDIQLVCTKTQVEHSYFDSVPIILAEYLELKEYRNDDVDMLLLPLDQRKFKNQKGSLVFSFIEAASNSVRRVLIKGLCDRIVVMAIKKLTRVLPNDIRLTLTPSALSILSANSIEQSIVAMKRMTKMLNQSEEITIEDWLETRGEFKGILKNVLDHGGGFINSQ</sequence>
<evidence type="ECO:0000313" key="2">
    <source>
        <dbReference type="Proteomes" id="UP001479436"/>
    </source>
</evidence>
<evidence type="ECO:0008006" key="3">
    <source>
        <dbReference type="Google" id="ProtNLM"/>
    </source>
</evidence>